<evidence type="ECO:0000313" key="1">
    <source>
        <dbReference type="EMBL" id="AMW03920.1"/>
    </source>
</evidence>
<reference evidence="1 2" key="2">
    <citation type="journal article" date="2016" name="Environ. Microbiol. Rep.">
        <title>Metagenomic evidence for the presence of phototrophic Gemmatimonadetes bacteria in diverse environments.</title>
        <authorList>
            <person name="Zeng Y."/>
            <person name="Baumbach J."/>
            <person name="Barbosa E.G."/>
            <person name="Azevedo V."/>
            <person name="Zhang C."/>
            <person name="Koblizek M."/>
        </authorList>
    </citation>
    <scope>NUCLEOTIDE SEQUENCE [LARGE SCALE GENOMIC DNA]</scope>
    <source>
        <strain evidence="1 2">AP64</strain>
    </source>
</reference>
<dbReference type="Proteomes" id="UP000076404">
    <property type="component" value="Chromosome"/>
</dbReference>
<name>A0A143BHJ1_9BACT</name>
<protein>
    <recommendedName>
        <fullName evidence="3">DUF4249 domain-containing protein</fullName>
    </recommendedName>
</protein>
<evidence type="ECO:0000313" key="2">
    <source>
        <dbReference type="Proteomes" id="UP000076404"/>
    </source>
</evidence>
<proteinExistence type="predicted"/>
<dbReference type="eggNOG" id="ENOG5033YE7">
    <property type="taxonomic scope" value="Bacteria"/>
</dbReference>
<dbReference type="KEGG" id="gph:GEMMAAP_01815"/>
<gene>
    <name evidence="1" type="ORF">GEMMAAP_01815</name>
</gene>
<dbReference type="OrthoDB" id="9840754at2"/>
<dbReference type="RefSeq" id="WP_026849198.1">
    <property type="nucleotide sequence ID" value="NZ_CP011454.1"/>
</dbReference>
<sequence>MWHTHWHAATVAAAGCLSAVLTGCESTPVEVASPTAAIVIHAVLNPDVTEQVILVESSLTGRIDINDDLKFNPLDPIRTAGGAPISGAEVRLLTEGDSVGVRAAETLVGTRGTGRYVVPQAALAVQPGRRYQLRVRTGDGREVTGTTLVPGAPAGWTPGAGAVATPVLFDRGRDTLQLRWPAVRDARTYAIRVETPYGPWALFADSTQFTLGGGLRNFFADGLPSVWLPGFVQIASVVAVDANFYDYNRSGNDPFGGTGLISSVRGGIGLFGSVVNMLRREVSVTERQRFPLDARWRGTTSSGGVVEMDLWVDVAGPTVSSVSGREVTTPRRYLLGTLRGETLRLVTLAAASSADTVSVLSARLAGDSLVGSYDTRFATTGPRVFRRIVR</sequence>
<dbReference type="Pfam" id="PF14054">
    <property type="entry name" value="DUF4249"/>
    <property type="match status" value="1"/>
</dbReference>
<dbReference type="AlphaFoldDB" id="A0A143BHJ1"/>
<organism evidence="1 2">
    <name type="scientific">Gemmatimonas phototrophica</name>
    <dbReference type="NCBI Taxonomy" id="1379270"/>
    <lineage>
        <taxon>Bacteria</taxon>
        <taxon>Pseudomonadati</taxon>
        <taxon>Gemmatimonadota</taxon>
        <taxon>Gemmatimonadia</taxon>
        <taxon>Gemmatimonadales</taxon>
        <taxon>Gemmatimonadaceae</taxon>
        <taxon>Gemmatimonas</taxon>
    </lineage>
</organism>
<accession>A0A143BHJ1</accession>
<dbReference type="EMBL" id="CP011454">
    <property type="protein sequence ID" value="AMW03920.1"/>
    <property type="molecule type" value="Genomic_DNA"/>
</dbReference>
<keyword evidence="2" id="KW-1185">Reference proteome</keyword>
<dbReference type="InterPro" id="IPR025345">
    <property type="entry name" value="DUF4249"/>
</dbReference>
<dbReference type="STRING" id="1379270.GEMMAAP_01815"/>
<reference evidence="1 2" key="1">
    <citation type="journal article" date="2014" name="Proc. Natl. Acad. Sci. U.S.A.">
        <title>Functional type 2 photosynthetic reaction centers found in the rare bacterial phylum Gemmatimonadetes.</title>
        <authorList>
            <person name="Zeng Y."/>
            <person name="Feng F."/>
            <person name="Medova H."/>
            <person name="Dean J."/>
            <person name="Koblizek M."/>
        </authorList>
    </citation>
    <scope>NUCLEOTIDE SEQUENCE [LARGE SCALE GENOMIC DNA]</scope>
    <source>
        <strain evidence="1 2">AP64</strain>
    </source>
</reference>
<evidence type="ECO:0008006" key="3">
    <source>
        <dbReference type="Google" id="ProtNLM"/>
    </source>
</evidence>